<sequence>MVAGLALAAPMILAASRAAAANRRLRNRRFVVCYDRAFTEAVNAYDIAVLDSDVAGLPPPRRDRLRLGYISLGEVHGGRSYAAALAGDGVLLDPSPVWPDARMVDMRSPRWRDRLLDEILPPVLAAGFQGFFFDTLDTAEALERQDAARFAGMIDGAAELARAVRRRFPKRPVMINRGYAVLPRIAGEFDMLLGESVRSTFDARAGTYSLVTDADYRWQLDRMDEAYRRDRRLRLFSLDYWDMEDLPGIARLYAEARERGFVPYVGTFDLTRIVPEA</sequence>
<dbReference type="InterPro" id="IPR017853">
    <property type="entry name" value="GH"/>
</dbReference>
<dbReference type="Proteomes" id="UP000317078">
    <property type="component" value="Unassembled WGS sequence"/>
</dbReference>
<dbReference type="PANTHER" id="PTHR35882:SF2">
    <property type="entry name" value="PELA"/>
    <property type="match status" value="1"/>
</dbReference>
<comment type="caution">
    <text evidence="3">The sequence shown here is derived from an EMBL/GenBank/DDBJ whole genome shotgun (WGS) entry which is preliminary data.</text>
</comment>
<gene>
    <name evidence="3" type="ORF">EAH89_09725</name>
</gene>
<evidence type="ECO:0000259" key="2">
    <source>
        <dbReference type="Pfam" id="PF03537"/>
    </source>
</evidence>
<dbReference type="OrthoDB" id="10730at2"/>
<dbReference type="Pfam" id="PF03537">
    <property type="entry name" value="Glyco_hydro_114"/>
    <property type="match status" value="1"/>
</dbReference>
<evidence type="ECO:0000313" key="3">
    <source>
        <dbReference type="EMBL" id="TPG57702.1"/>
    </source>
</evidence>
<keyword evidence="1" id="KW-0732">Signal</keyword>
<keyword evidence="4" id="KW-1185">Reference proteome</keyword>
<organism evidence="3 4">
    <name type="scientific">Muricoccus nepalensis</name>
    <dbReference type="NCBI Taxonomy" id="1854500"/>
    <lineage>
        <taxon>Bacteria</taxon>
        <taxon>Pseudomonadati</taxon>
        <taxon>Pseudomonadota</taxon>
        <taxon>Alphaproteobacteria</taxon>
        <taxon>Acetobacterales</taxon>
        <taxon>Roseomonadaceae</taxon>
        <taxon>Muricoccus</taxon>
    </lineage>
</organism>
<feature type="domain" description="Glycoside-hydrolase family GH114 TIM-barrel" evidence="2">
    <location>
        <begin position="40"/>
        <end position="271"/>
    </location>
</feature>
<dbReference type="Gene3D" id="3.20.20.70">
    <property type="entry name" value="Aldolase class I"/>
    <property type="match status" value="1"/>
</dbReference>
<dbReference type="PANTHER" id="PTHR35882">
    <property type="entry name" value="PELA"/>
    <property type="match status" value="1"/>
</dbReference>
<dbReference type="SUPFAM" id="SSF51445">
    <property type="entry name" value="(Trans)glycosidases"/>
    <property type="match status" value="1"/>
</dbReference>
<dbReference type="RefSeq" id="WP_140882623.1">
    <property type="nucleotide sequence ID" value="NZ_RCZP01000007.1"/>
</dbReference>
<dbReference type="InterPro" id="IPR004352">
    <property type="entry name" value="GH114_TIM-barrel"/>
</dbReference>
<name>A0A502G7W1_9PROT</name>
<evidence type="ECO:0000256" key="1">
    <source>
        <dbReference type="SAM" id="SignalP"/>
    </source>
</evidence>
<dbReference type="InterPro" id="IPR016062">
    <property type="entry name" value="TM1410-rel"/>
</dbReference>
<dbReference type="EMBL" id="RCZP01000007">
    <property type="protein sequence ID" value="TPG57702.1"/>
    <property type="molecule type" value="Genomic_DNA"/>
</dbReference>
<accession>A0A502G7W1</accession>
<dbReference type="InterPro" id="IPR013785">
    <property type="entry name" value="Aldolase_TIM"/>
</dbReference>
<dbReference type="PRINTS" id="PR01545">
    <property type="entry name" value="THEMAYE10DUF"/>
</dbReference>
<evidence type="ECO:0000313" key="4">
    <source>
        <dbReference type="Proteomes" id="UP000317078"/>
    </source>
</evidence>
<feature type="signal peptide" evidence="1">
    <location>
        <begin position="1"/>
        <end position="20"/>
    </location>
</feature>
<reference evidence="3 4" key="1">
    <citation type="journal article" date="2019" name="Environ. Microbiol.">
        <title>Species interactions and distinct microbial communities in high Arctic permafrost affected cryosols are associated with the CH4 and CO2 gas fluxes.</title>
        <authorList>
            <person name="Altshuler I."/>
            <person name="Hamel J."/>
            <person name="Turney S."/>
            <person name="Magnuson E."/>
            <person name="Levesque R."/>
            <person name="Greer C."/>
            <person name="Whyte L.G."/>
        </authorList>
    </citation>
    <scope>NUCLEOTIDE SEQUENCE [LARGE SCALE GENOMIC DNA]</scope>
    <source>
        <strain evidence="3 4">S9.3B</strain>
    </source>
</reference>
<dbReference type="AlphaFoldDB" id="A0A502G7W1"/>
<protein>
    <recommendedName>
        <fullName evidence="2">Glycoside-hydrolase family GH114 TIM-barrel domain-containing protein</fullName>
    </recommendedName>
</protein>
<proteinExistence type="predicted"/>
<feature type="chain" id="PRO_5021275546" description="Glycoside-hydrolase family GH114 TIM-barrel domain-containing protein" evidence="1">
    <location>
        <begin position="21"/>
        <end position="277"/>
    </location>
</feature>